<reference evidence="1" key="1">
    <citation type="submission" date="2018-02" db="EMBL/GenBank/DDBJ databases">
        <title>The genomes of Aspergillus section Nigri reveals drivers in fungal speciation.</title>
        <authorList>
            <consortium name="DOE Joint Genome Institute"/>
            <person name="Vesth T.C."/>
            <person name="Nybo J."/>
            <person name="Theobald S."/>
            <person name="Brandl J."/>
            <person name="Frisvad J.C."/>
            <person name="Nielsen K.F."/>
            <person name="Lyhne E.K."/>
            <person name="Kogle M.E."/>
            <person name="Kuo A."/>
            <person name="Riley R."/>
            <person name="Clum A."/>
            <person name="Nolan M."/>
            <person name="Lipzen A."/>
            <person name="Salamov A."/>
            <person name="Henrissat B."/>
            <person name="Wiebenga A."/>
            <person name="De vries R.P."/>
            <person name="Grigoriev I.V."/>
            <person name="Mortensen U.H."/>
            <person name="Andersen M.R."/>
            <person name="Baker S.E."/>
        </authorList>
    </citation>
    <scope>NUCLEOTIDE SEQUENCE</scope>
    <source>
        <strain evidence="1">CBS 115574</strain>
    </source>
</reference>
<keyword evidence="2" id="KW-1185">Reference proteome</keyword>
<proteinExistence type="predicted"/>
<organism evidence="1 2">
    <name type="scientific">Aspergillus costaricaensis CBS 115574</name>
    <dbReference type="NCBI Taxonomy" id="1448317"/>
    <lineage>
        <taxon>Eukaryota</taxon>
        <taxon>Fungi</taxon>
        <taxon>Dikarya</taxon>
        <taxon>Ascomycota</taxon>
        <taxon>Pezizomycotina</taxon>
        <taxon>Eurotiomycetes</taxon>
        <taxon>Eurotiomycetidae</taxon>
        <taxon>Eurotiales</taxon>
        <taxon>Aspergillaceae</taxon>
        <taxon>Aspergillus</taxon>
        <taxon>Aspergillus subgen. Circumdati</taxon>
    </lineage>
</organism>
<dbReference type="EMBL" id="KZ824535">
    <property type="protein sequence ID" value="RAK94294.1"/>
    <property type="molecule type" value="Genomic_DNA"/>
</dbReference>
<name>A0ACD1IUJ9_9EURO</name>
<accession>A0ACD1IUJ9</accession>
<evidence type="ECO:0000313" key="2">
    <source>
        <dbReference type="Proteomes" id="UP000249748"/>
    </source>
</evidence>
<protein>
    <submittedName>
        <fullName evidence="1">Uncharacterized protein</fullName>
    </submittedName>
</protein>
<feature type="non-terminal residue" evidence="1">
    <location>
        <position position="1"/>
    </location>
</feature>
<dbReference type="Proteomes" id="UP000249748">
    <property type="component" value="Unassembled WGS sequence"/>
</dbReference>
<evidence type="ECO:0000313" key="1">
    <source>
        <dbReference type="EMBL" id="RAK94294.1"/>
    </source>
</evidence>
<gene>
    <name evidence="1" type="ORF">BO79DRAFT_2302</name>
</gene>
<sequence>VYRAHPSLVHLWLCRYFPLFAWGSVRGGINGTLYRRVVFGTTPSDGHNWVFQNQSSRSSFFSPIFFSRSIASKVRCSTVRSFSLHFARLQSFQPRLSFSSLFSLLYLPGLPRSPCDQLLSEITLITRQRH</sequence>